<reference evidence="2" key="1">
    <citation type="submission" date="2023-06" db="EMBL/GenBank/DDBJ databases">
        <title>Draft genome of Marssonina rosae.</title>
        <authorList>
            <person name="Cheng Q."/>
        </authorList>
    </citation>
    <scope>NUCLEOTIDE SEQUENCE</scope>
    <source>
        <strain evidence="2">R4</strain>
    </source>
</reference>
<sequence length="629" mass="67223">MDSQFTATREDLYHVQMDVRHLQAVQTNHADRLLRLERRQADDAALKSVWGPSSPFPGGILSGTPQQGSVPNASADVFDDFDDEQGQNLLGSLQFEAEEEPVRRGASRANSVRFDVSALQGSNWTTGSRISGDFAPIRPSSGIGNHPMTERTMSHKSDGRHSSAGHSVHSIHSVPSGRTSSLGLDTNFMIGGQDDDSPIENPEPPPGLFILGSVPSIIRCWLTTNFSHNALLYAAVCTGAQKSTLDYSLVQDLGLADQAHKDSSGRNVIKLPVYLPEAIITQPTSRSNSPAPQLPALSADFEITRTTQRSTSDRKKIRVFLGSDTLRAHNADILLSQNLMVLYGDDRNKLSVPFVRPEDENVFKNLQTAHVMPEKNELKATAPAFTPTESRSKVESTPDTASAALAGGVEQANGTDSDKSPALAPTDSQSLNTSASGSQPNIHGRASSLKSGGVGINGSMSDSEKQHMAENSATEPEPSDSATESNRREASGGIWGSWRQAGSMNGSETESTSGYQRATRGGRSMKVLKPSKPIATAAPVPSRPTSVVRTGPMYEPSPSARTSGELGRRSQVAGAENVPLRWETRRVTSEEQKPARAIAMVTRSSNPVGGASAFAWMNSNKSKASATAE</sequence>
<feature type="region of interest" description="Disordered" evidence="1">
    <location>
        <begin position="374"/>
        <end position="577"/>
    </location>
</feature>
<keyword evidence="3" id="KW-1185">Reference proteome</keyword>
<feature type="compositionally biased region" description="Polar residues" evidence="1">
    <location>
        <begin position="469"/>
        <end position="484"/>
    </location>
</feature>
<gene>
    <name evidence="2" type="ORF">QTJ16_006004</name>
</gene>
<evidence type="ECO:0000313" key="3">
    <source>
        <dbReference type="Proteomes" id="UP001285354"/>
    </source>
</evidence>
<organism evidence="2 3">
    <name type="scientific">Diplocarpon rosae</name>
    <dbReference type="NCBI Taxonomy" id="946125"/>
    <lineage>
        <taxon>Eukaryota</taxon>
        <taxon>Fungi</taxon>
        <taxon>Dikarya</taxon>
        <taxon>Ascomycota</taxon>
        <taxon>Pezizomycotina</taxon>
        <taxon>Leotiomycetes</taxon>
        <taxon>Helotiales</taxon>
        <taxon>Drepanopezizaceae</taxon>
        <taxon>Diplocarpon</taxon>
    </lineage>
</organism>
<name>A0AAD9WCX7_9HELO</name>
<proteinExistence type="predicted"/>
<feature type="region of interest" description="Disordered" evidence="1">
    <location>
        <begin position="130"/>
        <end position="180"/>
    </location>
</feature>
<feature type="compositionally biased region" description="Polar residues" evidence="1">
    <location>
        <begin position="63"/>
        <end position="72"/>
    </location>
</feature>
<accession>A0AAD9WCX7</accession>
<evidence type="ECO:0000256" key="1">
    <source>
        <dbReference type="SAM" id="MobiDB-lite"/>
    </source>
</evidence>
<dbReference type="Proteomes" id="UP001285354">
    <property type="component" value="Unassembled WGS sequence"/>
</dbReference>
<feature type="region of interest" description="Disordered" evidence="1">
    <location>
        <begin position="607"/>
        <end position="629"/>
    </location>
</feature>
<dbReference type="AlphaFoldDB" id="A0AAD9WCX7"/>
<feature type="compositionally biased region" description="Polar residues" evidence="1">
    <location>
        <begin position="617"/>
        <end position="629"/>
    </location>
</feature>
<feature type="compositionally biased region" description="Polar residues" evidence="1">
    <location>
        <begin position="426"/>
        <end position="441"/>
    </location>
</feature>
<comment type="caution">
    <text evidence="2">The sequence shown here is derived from an EMBL/GenBank/DDBJ whole genome shotgun (WGS) entry which is preliminary data.</text>
</comment>
<feature type="compositionally biased region" description="Polar residues" evidence="1">
    <location>
        <begin position="500"/>
        <end position="516"/>
    </location>
</feature>
<feature type="region of interest" description="Disordered" evidence="1">
    <location>
        <begin position="48"/>
        <end position="73"/>
    </location>
</feature>
<feature type="compositionally biased region" description="Basic and acidic residues" evidence="1">
    <location>
        <begin position="148"/>
        <end position="161"/>
    </location>
</feature>
<protein>
    <recommendedName>
        <fullName evidence="4">Ubiquitin carboxyl-terminal hydrolase 19</fullName>
    </recommendedName>
</protein>
<dbReference type="EMBL" id="JAUBYV010000009">
    <property type="protein sequence ID" value="KAK2624811.1"/>
    <property type="molecule type" value="Genomic_DNA"/>
</dbReference>
<evidence type="ECO:0008006" key="4">
    <source>
        <dbReference type="Google" id="ProtNLM"/>
    </source>
</evidence>
<evidence type="ECO:0000313" key="2">
    <source>
        <dbReference type="EMBL" id="KAK2624811.1"/>
    </source>
</evidence>